<evidence type="ECO:0000313" key="3">
    <source>
        <dbReference type="Proteomes" id="UP000321638"/>
    </source>
</evidence>
<dbReference type="Pfam" id="PF10262">
    <property type="entry name" value="Rdx"/>
    <property type="match status" value="1"/>
</dbReference>
<dbReference type="AlphaFoldDB" id="A0A5C8PSN6"/>
<accession>A0A5C8PSN6</accession>
<dbReference type="OrthoDB" id="9811366at2"/>
<sequence>MKAKLEQLGIGDIDIAPGKSGQFDVTVDGKLAYSRYQTGRFPTDDEVDALVEA</sequence>
<dbReference type="Proteomes" id="UP000321638">
    <property type="component" value="Unassembled WGS sequence"/>
</dbReference>
<protein>
    <recommendedName>
        <fullName evidence="4">SelT/SelW/SelH family protein</fullName>
    </recommendedName>
</protein>
<dbReference type="SUPFAM" id="SSF52833">
    <property type="entry name" value="Thioredoxin-like"/>
    <property type="match status" value="1"/>
</dbReference>
<gene>
    <name evidence="2" type="ORF">FHP25_05910</name>
</gene>
<organism evidence="2 3">
    <name type="scientific">Vineibacter terrae</name>
    <dbReference type="NCBI Taxonomy" id="2586908"/>
    <lineage>
        <taxon>Bacteria</taxon>
        <taxon>Pseudomonadati</taxon>
        <taxon>Pseudomonadota</taxon>
        <taxon>Alphaproteobacteria</taxon>
        <taxon>Hyphomicrobiales</taxon>
        <taxon>Vineibacter</taxon>
    </lineage>
</organism>
<dbReference type="EMBL" id="VDUZ01000005">
    <property type="protein sequence ID" value="TXL79482.1"/>
    <property type="molecule type" value="Genomic_DNA"/>
</dbReference>
<evidence type="ECO:0008006" key="4">
    <source>
        <dbReference type="Google" id="ProtNLM"/>
    </source>
</evidence>
<evidence type="ECO:0000313" key="2">
    <source>
        <dbReference type="EMBL" id="TXL79482.1"/>
    </source>
</evidence>
<proteinExistence type="predicted"/>
<keyword evidence="3" id="KW-1185">Reference proteome</keyword>
<name>A0A5C8PSN6_9HYPH</name>
<dbReference type="InterPro" id="IPR011893">
    <property type="entry name" value="Selenoprotein_Rdx-typ"/>
</dbReference>
<evidence type="ECO:0000256" key="1">
    <source>
        <dbReference type="ARBA" id="ARBA00023284"/>
    </source>
</evidence>
<dbReference type="InterPro" id="IPR036249">
    <property type="entry name" value="Thioredoxin-like_sf"/>
</dbReference>
<comment type="caution">
    <text evidence="2">The sequence shown here is derived from an EMBL/GenBank/DDBJ whole genome shotgun (WGS) entry which is preliminary data.</text>
</comment>
<keyword evidence="1" id="KW-0676">Redox-active center</keyword>
<dbReference type="Gene3D" id="3.40.30.10">
    <property type="entry name" value="Glutaredoxin"/>
    <property type="match status" value="1"/>
</dbReference>
<reference evidence="2 3" key="1">
    <citation type="submission" date="2019-06" db="EMBL/GenBank/DDBJ databases">
        <title>New taxonomy in bacterial strain CC-CFT640, isolated from vineyard.</title>
        <authorList>
            <person name="Lin S.-Y."/>
            <person name="Tsai C.-F."/>
            <person name="Young C.-C."/>
        </authorList>
    </citation>
    <scope>NUCLEOTIDE SEQUENCE [LARGE SCALE GENOMIC DNA]</scope>
    <source>
        <strain evidence="2 3">CC-CFT640</strain>
    </source>
</reference>